<dbReference type="InterPro" id="IPR001310">
    <property type="entry name" value="Histidine_triad_HIT"/>
</dbReference>
<dbReference type="PANTHER" id="PTHR12486">
    <property type="entry name" value="APRATAXIN-RELATED"/>
    <property type="match status" value="1"/>
</dbReference>
<name>A0A665U913_ECHNA</name>
<reference evidence="7" key="3">
    <citation type="submission" date="2025-09" db="UniProtKB">
        <authorList>
            <consortium name="Ensembl"/>
        </authorList>
    </citation>
    <scope>IDENTIFICATION</scope>
</reference>
<dbReference type="InParanoid" id="A0A665U913"/>
<feature type="domain" description="HIT" evidence="6">
    <location>
        <begin position="17"/>
        <end position="128"/>
    </location>
</feature>
<reference evidence="7" key="1">
    <citation type="submission" date="2021-04" db="EMBL/GenBank/DDBJ databases">
        <authorList>
            <consortium name="Wellcome Sanger Institute Data Sharing"/>
        </authorList>
    </citation>
    <scope>NUCLEOTIDE SEQUENCE [LARGE SCALE GENOMIC DNA]</scope>
</reference>
<gene>
    <name evidence="7" type="primary">LOC115037768</name>
</gene>
<comment type="catalytic activity">
    <reaction evidence="1">
        <text>adenosine 5'-phosphoramidate + H2O = NH4(+) + AMP</text>
        <dbReference type="Rhea" id="RHEA:67916"/>
        <dbReference type="ChEBI" id="CHEBI:15377"/>
        <dbReference type="ChEBI" id="CHEBI:28938"/>
        <dbReference type="ChEBI" id="CHEBI:57890"/>
        <dbReference type="ChEBI" id="CHEBI:456215"/>
    </reaction>
</comment>
<evidence type="ECO:0000256" key="5">
    <source>
        <dbReference type="PROSITE-ProRule" id="PRU00464"/>
    </source>
</evidence>
<feature type="active site" description="Tele-AMP-histidine intermediate" evidence="3">
    <location>
        <position position="112"/>
    </location>
</feature>
<evidence type="ECO:0000256" key="4">
    <source>
        <dbReference type="PIRSR" id="PIRSR601310-3"/>
    </source>
</evidence>
<dbReference type="SUPFAM" id="SSF54197">
    <property type="entry name" value="HIT-like"/>
    <property type="match status" value="1"/>
</dbReference>
<dbReference type="InterPro" id="IPR036265">
    <property type="entry name" value="HIT-like_sf"/>
</dbReference>
<dbReference type="OMA" id="VETCIFC"/>
<dbReference type="InterPro" id="IPR011146">
    <property type="entry name" value="HIT-like"/>
</dbReference>
<organism evidence="7 8">
    <name type="scientific">Echeneis naucrates</name>
    <name type="common">Live sharksucker</name>
    <dbReference type="NCBI Taxonomy" id="173247"/>
    <lineage>
        <taxon>Eukaryota</taxon>
        <taxon>Metazoa</taxon>
        <taxon>Chordata</taxon>
        <taxon>Craniata</taxon>
        <taxon>Vertebrata</taxon>
        <taxon>Euteleostomi</taxon>
        <taxon>Actinopterygii</taxon>
        <taxon>Neopterygii</taxon>
        <taxon>Teleostei</taxon>
        <taxon>Neoteleostei</taxon>
        <taxon>Acanthomorphata</taxon>
        <taxon>Carangaria</taxon>
        <taxon>Carangiformes</taxon>
        <taxon>Echeneidae</taxon>
        <taxon>Echeneis</taxon>
    </lineage>
</organism>
<evidence type="ECO:0000256" key="1">
    <source>
        <dbReference type="ARBA" id="ARBA00024472"/>
    </source>
</evidence>
<evidence type="ECO:0000313" key="8">
    <source>
        <dbReference type="Proteomes" id="UP000472264"/>
    </source>
</evidence>
<dbReference type="OrthoDB" id="1915375at2759"/>
<dbReference type="RefSeq" id="XP_029352351.1">
    <property type="nucleotide sequence ID" value="XM_029496491.1"/>
</dbReference>
<dbReference type="Proteomes" id="UP000472264">
    <property type="component" value="Chromosome 24"/>
</dbReference>
<dbReference type="Pfam" id="PF11969">
    <property type="entry name" value="DcpS_C"/>
    <property type="match status" value="1"/>
</dbReference>
<dbReference type="GeneID" id="115037768"/>
<accession>A0A665U913</accession>
<evidence type="ECO:0000256" key="2">
    <source>
        <dbReference type="ARBA" id="ARBA00025764"/>
    </source>
</evidence>
<dbReference type="Ensembl" id="ENSENLT00000016572.1">
    <property type="protein sequence ID" value="ENSENLP00000015967.1"/>
    <property type="gene ID" value="ENSENLG00000007400.1"/>
</dbReference>
<dbReference type="PRINTS" id="PR00332">
    <property type="entry name" value="HISTRIAD"/>
</dbReference>
<reference evidence="7" key="2">
    <citation type="submission" date="2025-08" db="UniProtKB">
        <authorList>
            <consortium name="Ensembl"/>
        </authorList>
    </citation>
    <scope>IDENTIFICATION</scope>
</reference>
<dbReference type="GO" id="GO:0003824">
    <property type="term" value="F:catalytic activity"/>
    <property type="evidence" value="ECO:0007669"/>
    <property type="project" value="InterPro"/>
</dbReference>
<proteinExistence type="inferred from homology"/>
<dbReference type="AlphaFoldDB" id="A0A665U913"/>
<keyword evidence="8" id="KW-1185">Reference proteome</keyword>
<dbReference type="Gene3D" id="3.30.428.10">
    <property type="entry name" value="HIT-like"/>
    <property type="match status" value="1"/>
</dbReference>
<evidence type="ECO:0000259" key="6">
    <source>
        <dbReference type="PROSITE" id="PS51084"/>
    </source>
</evidence>
<feature type="short sequence motif" description="Histidine triad motif" evidence="4 5">
    <location>
        <begin position="110"/>
        <end position="114"/>
    </location>
</feature>
<comment type="similarity">
    <text evidence="2">Belongs to the HINT family.</text>
</comment>
<dbReference type="FunCoup" id="A0A665U913">
    <property type="interactions" value="765"/>
</dbReference>
<protein>
    <submittedName>
        <fullName evidence="7">Histidine triad nucleotide-binding protein 3-like</fullName>
    </submittedName>
</protein>
<dbReference type="PANTHER" id="PTHR12486:SF6">
    <property type="entry name" value="ADENOSINE 5'-MONOPHOSPHORAMIDASE HINT3"/>
    <property type="match status" value="1"/>
</dbReference>
<sequence>MARNTSASNHEVVEDCIFCLIANDRDKETEVLKKNEELVCFTDIDPAAPHHYLVIPIEHIHSCSSLHVEHAGLVRRMVEMGKAVLREQGVTDMKDIRLGFHMPPYISVNHLHLHVLAPSSQIFKAKIYKFIPGNIDFITEEHLQKQLKKSWNIQPFKTQWKGNKLISKRQ</sequence>
<dbReference type="PROSITE" id="PS51084">
    <property type="entry name" value="HIT_2"/>
    <property type="match status" value="1"/>
</dbReference>
<evidence type="ECO:0000313" key="7">
    <source>
        <dbReference type="Ensembl" id="ENSENLP00000015967.1"/>
    </source>
</evidence>
<evidence type="ECO:0000256" key="3">
    <source>
        <dbReference type="PIRSR" id="PIRSR601310-1"/>
    </source>
</evidence>